<protein>
    <submittedName>
        <fullName evidence="1">Uncharacterized protein</fullName>
    </submittedName>
</protein>
<evidence type="ECO:0000313" key="2">
    <source>
        <dbReference type="Proteomes" id="UP000215199"/>
    </source>
</evidence>
<comment type="caution">
    <text evidence="1">The sequence shown here is derived from an EMBL/GenBank/DDBJ whole genome shotgun (WGS) entry which is preliminary data.</text>
</comment>
<dbReference type="AlphaFoldDB" id="A0A229T068"/>
<accession>A0A229T068</accession>
<dbReference type="EMBL" id="NMUL01000027">
    <property type="protein sequence ID" value="OXM64686.1"/>
    <property type="molecule type" value="Genomic_DNA"/>
</dbReference>
<organism evidence="1 2">
    <name type="scientific">Amycolatopsis vastitatis</name>
    <dbReference type="NCBI Taxonomy" id="1905142"/>
    <lineage>
        <taxon>Bacteria</taxon>
        <taxon>Bacillati</taxon>
        <taxon>Actinomycetota</taxon>
        <taxon>Actinomycetes</taxon>
        <taxon>Pseudonocardiales</taxon>
        <taxon>Pseudonocardiaceae</taxon>
        <taxon>Amycolatopsis</taxon>
    </lineage>
</organism>
<gene>
    <name evidence="1" type="ORF">CF165_25970</name>
</gene>
<dbReference type="Proteomes" id="UP000215199">
    <property type="component" value="Unassembled WGS sequence"/>
</dbReference>
<reference evidence="2" key="1">
    <citation type="submission" date="2017-07" db="EMBL/GenBank/DDBJ databases">
        <title>Comparative genome mining reveals phylogenetic distribution patterns of secondary metabolites in Amycolatopsis.</title>
        <authorList>
            <person name="Adamek M."/>
            <person name="Alanjary M."/>
            <person name="Sales-Ortells H."/>
            <person name="Goodfellow M."/>
            <person name="Bull A.T."/>
            <person name="Kalinowski J."/>
            <person name="Ziemert N."/>
        </authorList>
    </citation>
    <scope>NUCLEOTIDE SEQUENCE [LARGE SCALE GENOMIC DNA]</scope>
    <source>
        <strain evidence="2">H5</strain>
    </source>
</reference>
<sequence>MGELDHTFGLVPVSSVPPSDYEYRAVVNLFYPDVTNPSTVVRVWEFLPGIFLEENLDRDLEWVHAVKPGREVAGRGASERETVRISEEAARRFEAIQALRARTEPEGPRYRYYALLSEFHPAVADPACVGRKWDDGNGYVIEEVYSINCEWVRNWGWSERSECVEIDESAGRRFEEIQAERYRGDLPPGGRFGYAAIARPGSRDEVSSLVRWWTGKHGFRREEDFHPRDSRWREGFTLSNIDAGSFFSDARATEISEKEAERLQGVLVARHRPYFEKEARVYEYFAIIGEGRPVEDPLTVIRVWTPPEGEPVEEQYSEEPGVGWVPSDVRSGVAANAVVRIDERRRYQFGVLQYQRDRRRHNWP</sequence>
<proteinExistence type="predicted"/>
<evidence type="ECO:0000313" key="1">
    <source>
        <dbReference type="EMBL" id="OXM64686.1"/>
    </source>
</evidence>
<name>A0A229T068_9PSEU</name>
<keyword evidence="2" id="KW-1185">Reference proteome</keyword>
<dbReference type="RefSeq" id="WP_093950182.1">
    <property type="nucleotide sequence ID" value="NZ_NMUL01000027.1"/>
</dbReference>